<reference evidence="1 2" key="1">
    <citation type="submission" date="2020-08" db="EMBL/GenBank/DDBJ databases">
        <title>Genomic Encyclopedia of Type Strains, Phase IV (KMG-IV): sequencing the most valuable type-strain genomes for metagenomic binning, comparative biology and taxonomic classification.</title>
        <authorList>
            <person name="Goeker M."/>
        </authorList>
    </citation>
    <scope>NUCLEOTIDE SEQUENCE [LARGE SCALE GENOMIC DNA]</scope>
    <source>
        <strain evidence="1 2">DSM 45615</strain>
    </source>
</reference>
<dbReference type="Proteomes" id="UP000578449">
    <property type="component" value="Unassembled WGS sequence"/>
</dbReference>
<name>A0A840PD98_9ACTN</name>
<accession>A0A840PD98</accession>
<sequence>MRFGFFAFAVPGVLGAVLALLVPGMRRAPAPQERALRKSPGAAA</sequence>
<protein>
    <submittedName>
        <fullName evidence="1">Uncharacterized protein</fullName>
    </submittedName>
</protein>
<dbReference type="RefSeq" id="WP_281396331.1">
    <property type="nucleotide sequence ID" value="NZ_BAABIX010000008.1"/>
</dbReference>
<keyword evidence="2" id="KW-1185">Reference proteome</keyword>
<evidence type="ECO:0000313" key="2">
    <source>
        <dbReference type="Proteomes" id="UP000578449"/>
    </source>
</evidence>
<organism evidence="1 2">
    <name type="scientific">Thermocatellispora tengchongensis</name>
    <dbReference type="NCBI Taxonomy" id="1073253"/>
    <lineage>
        <taxon>Bacteria</taxon>
        <taxon>Bacillati</taxon>
        <taxon>Actinomycetota</taxon>
        <taxon>Actinomycetes</taxon>
        <taxon>Streptosporangiales</taxon>
        <taxon>Streptosporangiaceae</taxon>
        <taxon>Thermocatellispora</taxon>
    </lineage>
</organism>
<evidence type="ECO:0000313" key="1">
    <source>
        <dbReference type="EMBL" id="MBB5136696.1"/>
    </source>
</evidence>
<dbReference type="EMBL" id="JACHGN010000015">
    <property type="protein sequence ID" value="MBB5136696.1"/>
    <property type="molecule type" value="Genomic_DNA"/>
</dbReference>
<dbReference type="AlphaFoldDB" id="A0A840PD98"/>
<gene>
    <name evidence="1" type="ORF">HNP84_006447</name>
</gene>
<proteinExistence type="predicted"/>
<comment type="caution">
    <text evidence="1">The sequence shown here is derived from an EMBL/GenBank/DDBJ whole genome shotgun (WGS) entry which is preliminary data.</text>
</comment>